<dbReference type="RefSeq" id="WP_154716579.1">
    <property type="nucleotide sequence ID" value="NZ_LT837803.1"/>
</dbReference>
<gene>
    <name evidence="2" type="ORF">SDENCHOL_20031</name>
</gene>
<dbReference type="Pfam" id="PF10006">
    <property type="entry name" value="DUF2249"/>
    <property type="match status" value="1"/>
</dbReference>
<feature type="domain" description="DUF2249" evidence="1">
    <location>
        <begin position="10"/>
        <end position="79"/>
    </location>
</feature>
<organism evidence="2 3">
    <name type="scientific">Sterolibacterium denitrificans</name>
    <dbReference type="NCBI Taxonomy" id="157592"/>
    <lineage>
        <taxon>Bacteria</taxon>
        <taxon>Pseudomonadati</taxon>
        <taxon>Pseudomonadota</taxon>
        <taxon>Betaproteobacteria</taxon>
        <taxon>Nitrosomonadales</taxon>
        <taxon>Sterolibacteriaceae</taxon>
        <taxon>Sterolibacterium</taxon>
    </lineage>
</organism>
<dbReference type="InterPro" id="IPR018720">
    <property type="entry name" value="DUF2249"/>
</dbReference>
<dbReference type="Proteomes" id="UP000242886">
    <property type="component" value="Chromosome SDENCHOL"/>
</dbReference>
<dbReference type="EMBL" id="LT837803">
    <property type="protein sequence ID" value="SMB26017.1"/>
    <property type="molecule type" value="Genomic_DNA"/>
</dbReference>
<evidence type="ECO:0000313" key="2">
    <source>
        <dbReference type="EMBL" id="SMB26017.1"/>
    </source>
</evidence>
<keyword evidence="3" id="KW-1185">Reference proteome</keyword>
<evidence type="ECO:0000313" key="3">
    <source>
        <dbReference type="Proteomes" id="UP000242886"/>
    </source>
</evidence>
<evidence type="ECO:0000259" key="1">
    <source>
        <dbReference type="Pfam" id="PF10006"/>
    </source>
</evidence>
<dbReference type="AlphaFoldDB" id="A0A7Z7HQU6"/>
<proteinExistence type="predicted"/>
<name>A0A7Z7HQU6_9PROT</name>
<protein>
    <recommendedName>
        <fullName evidence="1">DUF2249 domain-containing protein</fullName>
    </recommendedName>
</protein>
<accession>A0A7Z7HQU6</accession>
<sequence length="93" mass="10278">MSTAENIKTTIDVRTIPPRERHPLIFSTYDGLSAGEGLLLVNDHDPKPLFYQFQSESKGEFTWDYLEQGPAVWRVRIGKAAAGTTASARGCGH</sequence>
<reference evidence="2" key="1">
    <citation type="submission" date="2017-03" db="EMBL/GenBank/DDBJ databases">
        <authorList>
            <consortium name="AG Boll"/>
        </authorList>
    </citation>
    <scope>NUCLEOTIDE SEQUENCE [LARGE SCALE GENOMIC DNA]</scope>
    <source>
        <strain evidence="2">Chol</strain>
    </source>
</reference>